<dbReference type="PANTHER" id="PTHR43429">
    <property type="entry name" value="PYRIDINE NUCLEOTIDE-DISULFIDE OXIDOREDUCTASE DOMAIN-CONTAINING"/>
    <property type="match status" value="1"/>
</dbReference>
<accession>X1SU35</accession>
<dbReference type="InterPro" id="IPR050260">
    <property type="entry name" value="FAD-bd_OxRdtase"/>
</dbReference>
<keyword evidence="2" id="KW-0285">Flavoprotein</keyword>
<evidence type="ECO:0000256" key="2">
    <source>
        <dbReference type="ARBA" id="ARBA00022630"/>
    </source>
</evidence>
<dbReference type="AlphaFoldDB" id="X1SU35"/>
<dbReference type="Pfam" id="PF07992">
    <property type="entry name" value="Pyr_redox_2"/>
    <property type="match status" value="1"/>
</dbReference>
<dbReference type="EMBL" id="BARW01006651">
    <property type="protein sequence ID" value="GAI78865.1"/>
    <property type="molecule type" value="Genomic_DNA"/>
</dbReference>
<dbReference type="PRINTS" id="PR00368">
    <property type="entry name" value="FADPNR"/>
</dbReference>
<comment type="cofactor">
    <cofactor evidence="1">
        <name>FAD</name>
        <dbReference type="ChEBI" id="CHEBI:57692"/>
    </cofactor>
</comment>
<name>X1SU35_9ZZZZ</name>
<sequence length="191" mass="20889">MRHIIIGGSAAAISAVEAIRSVDQTSQIDLFTDEETPLFSRVLLPYYIAEELSKQLLNFRSLDFFDENNVIAHLGMRVQKISPDSKTIRTADGNHYEFDRLLIATGGVPIIPPIPGMDKEGVSTLKTMAEAERIYNFKAKKAVVIGAGSVGVEASISLKRRGLKVSLLEQLGQVLPTVFDEDALQATSEIT</sequence>
<proteinExistence type="predicted"/>
<dbReference type="Gene3D" id="3.50.50.60">
    <property type="entry name" value="FAD/NAD(P)-binding domain"/>
    <property type="match status" value="2"/>
</dbReference>
<feature type="domain" description="FAD/NAD(P)-binding" evidence="4">
    <location>
        <begin position="2"/>
        <end position="186"/>
    </location>
</feature>
<dbReference type="InterPro" id="IPR023753">
    <property type="entry name" value="FAD/NAD-binding_dom"/>
</dbReference>
<dbReference type="InterPro" id="IPR036188">
    <property type="entry name" value="FAD/NAD-bd_sf"/>
</dbReference>
<evidence type="ECO:0000256" key="1">
    <source>
        <dbReference type="ARBA" id="ARBA00001974"/>
    </source>
</evidence>
<dbReference type="GO" id="GO:0016491">
    <property type="term" value="F:oxidoreductase activity"/>
    <property type="evidence" value="ECO:0007669"/>
    <property type="project" value="InterPro"/>
</dbReference>
<keyword evidence="3" id="KW-0274">FAD</keyword>
<gene>
    <name evidence="5" type="ORF">S12H4_13963</name>
</gene>
<evidence type="ECO:0000313" key="5">
    <source>
        <dbReference type="EMBL" id="GAI78865.1"/>
    </source>
</evidence>
<dbReference type="SUPFAM" id="SSF51905">
    <property type="entry name" value="FAD/NAD(P)-binding domain"/>
    <property type="match status" value="1"/>
</dbReference>
<reference evidence="5" key="1">
    <citation type="journal article" date="2014" name="Front. Microbiol.">
        <title>High frequency of phylogenetically diverse reductive dehalogenase-homologous genes in deep subseafloor sedimentary metagenomes.</title>
        <authorList>
            <person name="Kawai M."/>
            <person name="Futagami T."/>
            <person name="Toyoda A."/>
            <person name="Takaki Y."/>
            <person name="Nishi S."/>
            <person name="Hori S."/>
            <person name="Arai W."/>
            <person name="Tsubouchi T."/>
            <person name="Morono Y."/>
            <person name="Uchiyama I."/>
            <person name="Ito T."/>
            <person name="Fujiyama A."/>
            <person name="Inagaki F."/>
            <person name="Takami H."/>
        </authorList>
    </citation>
    <scope>NUCLEOTIDE SEQUENCE</scope>
    <source>
        <strain evidence="5">Expedition CK06-06</strain>
    </source>
</reference>
<comment type="caution">
    <text evidence="5">The sequence shown here is derived from an EMBL/GenBank/DDBJ whole genome shotgun (WGS) entry which is preliminary data.</text>
</comment>
<dbReference type="PRINTS" id="PR00469">
    <property type="entry name" value="PNDRDTASEII"/>
</dbReference>
<evidence type="ECO:0000259" key="4">
    <source>
        <dbReference type="Pfam" id="PF07992"/>
    </source>
</evidence>
<dbReference type="PANTHER" id="PTHR43429:SF3">
    <property type="entry name" value="NITRITE REDUCTASE [NAD(P)H]"/>
    <property type="match status" value="1"/>
</dbReference>
<organism evidence="5">
    <name type="scientific">marine sediment metagenome</name>
    <dbReference type="NCBI Taxonomy" id="412755"/>
    <lineage>
        <taxon>unclassified sequences</taxon>
        <taxon>metagenomes</taxon>
        <taxon>ecological metagenomes</taxon>
    </lineage>
</organism>
<evidence type="ECO:0000256" key="3">
    <source>
        <dbReference type="ARBA" id="ARBA00022827"/>
    </source>
</evidence>
<protein>
    <recommendedName>
        <fullName evidence="4">FAD/NAD(P)-binding domain-containing protein</fullName>
    </recommendedName>
</protein>